<feature type="compositionally biased region" description="Gly residues" evidence="1">
    <location>
        <begin position="126"/>
        <end position="137"/>
    </location>
</feature>
<protein>
    <submittedName>
        <fullName evidence="2">Heparinase II/III family protein</fullName>
    </submittedName>
</protein>
<evidence type="ECO:0000313" key="2">
    <source>
        <dbReference type="EMBL" id="WPJ95618.1"/>
    </source>
</evidence>
<dbReference type="InterPro" id="IPR008929">
    <property type="entry name" value="Chondroitin_lyas"/>
</dbReference>
<evidence type="ECO:0000256" key="1">
    <source>
        <dbReference type="SAM" id="MobiDB-lite"/>
    </source>
</evidence>
<sequence>MTSFESTRFNELKHPFVWTTAEERSAVLANVNEPIWHRFIEEAEKHFEQIGGLPLAKFPVFCHRGDLDEVMAVCVLATVRDDAKLWHWIGDWLRGALSYYRLKLPQWRENRYAIMRGEQPQDRPEGGGQPKFSGGGNPRQFFEGFTEGITYWVEAGLTSVLFHLLDQLEAYAPNELNAGEKLQLLEAIGDYADRFAFHEERMKYNNRGMWANAAIMLAGLARLDRRTGDLLALQAARRHEEYRSTFLDDGFHIEGAPDYHLMSCDGMLAYLLTAANLAPDTDVYAGNAGSGAFERYPSFHETVRAYLHTVVPGPTLWNHSRGCSISSAVTIRPAVVNAWRLSQDEEIGWLLGARMGEVDTNSNKTPLKVTNTALLGLGHYQPLLNFWLFRPVPDCAAPKTKYHNMDGYGTVFSRSHWGRDASCVSVRYGYEGTGKGHRDHAHVALSVAGVNVLKDPFPRYGPAGLNTAMYHNTVVIDNQEPSAVVGSVLSEQHEAGGDALLIDNVGGGEPDRIFLGDPCEETNYWFTNHPEIPESGFLRAVIHIHDSCVILVDEVRAEGAQHIDWFFHSDLSTVGYERDAEERQDSYQARQRMVVVPAGTVDMSFRGTEQNCGAGDVQRFEFEAPSLDASFSQIHSDAEFSFARGHHVHVENASLGSGLYSGEQDFYIRARAQVDQARVCWASCWGAAMPQIEAQPTAEGYQLTVKEESVEWHVSVDFTNKQVVLSSETSLAER</sequence>
<accession>A0ABZ0RKJ8</accession>
<dbReference type="Gene3D" id="2.70.98.70">
    <property type="match status" value="1"/>
</dbReference>
<reference evidence="2 3" key="1">
    <citation type="submission" date="2023-11" db="EMBL/GenBank/DDBJ databases">
        <title>Coraliomargarita sp. nov., isolated from marine algae.</title>
        <authorList>
            <person name="Lee J.K."/>
            <person name="Baek J.H."/>
            <person name="Kim J.M."/>
            <person name="Choi D.G."/>
            <person name="Jeon C.O."/>
        </authorList>
    </citation>
    <scope>NUCLEOTIDE SEQUENCE [LARGE SCALE GENOMIC DNA]</scope>
    <source>
        <strain evidence="2 3">J2-16</strain>
    </source>
</reference>
<evidence type="ECO:0000313" key="3">
    <source>
        <dbReference type="Proteomes" id="UP001324993"/>
    </source>
</evidence>
<feature type="region of interest" description="Disordered" evidence="1">
    <location>
        <begin position="117"/>
        <end position="137"/>
    </location>
</feature>
<dbReference type="RefSeq" id="WP_319832497.1">
    <property type="nucleotide sequence ID" value="NZ_CP138858.1"/>
</dbReference>
<name>A0ABZ0RKJ8_9BACT</name>
<organism evidence="2 3">
    <name type="scientific">Coraliomargarita algicola</name>
    <dbReference type="NCBI Taxonomy" id="3092156"/>
    <lineage>
        <taxon>Bacteria</taxon>
        <taxon>Pseudomonadati</taxon>
        <taxon>Verrucomicrobiota</taxon>
        <taxon>Opitutia</taxon>
        <taxon>Puniceicoccales</taxon>
        <taxon>Coraliomargaritaceae</taxon>
        <taxon>Coraliomargarita</taxon>
    </lineage>
</organism>
<proteinExistence type="predicted"/>
<keyword evidence="3" id="KW-1185">Reference proteome</keyword>
<dbReference type="EMBL" id="CP138858">
    <property type="protein sequence ID" value="WPJ95618.1"/>
    <property type="molecule type" value="Genomic_DNA"/>
</dbReference>
<dbReference type="Proteomes" id="UP001324993">
    <property type="component" value="Chromosome"/>
</dbReference>
<dbReference type="Gene3D" id="1.50.10.100">
    <property type="entry name" value="Chondroitin AC/alginate lyase"/>
    <property type="match status" value="1"/>
</dbReference>
<dbReference type="SUPFAM" id="SSF48230">
    <property type="entry name" value="Chondroitin AC/alginate lyase"/>
    <property type="match status" value="1"/>
</dbReference>
<gene>
    <name evidence="2" type="ORF">SH580_19555</name>
</gene>